<feature type="domain" description="TATA-binding protein interacting (TIP20)" evidence="4">
    <location>
        <begin position="1048"/>
        <end position="1205"/>
    </location>
</feature>
<comment type="similarity">
    <text evidence="1">Belongs to the CAND family.</text>
</comment>
<sequence>MPEFDLVRFSSGMKDVDRDLREMALFDLQQVLKTSGFQFSETDTGIIMDLVLRCFSKDEPDKEVRNAAVQVIPQLLLLCSERQQIKLCSFLCTSATSQTAGFGERGYSDILDSSAFALKLCCELMEEKSRVSVEIWQRLGSIAQYINSLLISKLQENTEDVVKESIYDSINTLIKPFGRFYSCEVRDIMSKCALSDFSNVKRVRRQAITCLGLLSPLLSEEAFNNVRLVVFGGLKKNTSNTGLLPFLQLYDFLVRNSPVRVAMDAITTMNILLKEIEIRTVDYDSDSDDVCDSIMKLINSMVVQYPNELLVLHSTLFDRCLSLINFDPNYCSDNKDNSCNNNDGDGEEEEDENEDYYIEFEEVDVSWRIRVWSLKIISSLIQFSSISSELIQKLKPSHFFNLNDRIEDVQITFIQIINTIAQYLEPLKGSLVLFEILDRLLICTHSSNQKVALMAIRSLQILFSLYGDILINNPDKLFRHLKDLMLQCTNDRILMRFEVVILSHYVTEFASKKSANIPLIIDLLQTILNVICTSEFEKFNDQIVQTAKALTYIAQIAGNPYPERCITLLFSLLDTKPLDVEISRHAIEAIGFCFPKVYLLLSDKYVQNCLERLIYLAESNINVAQVLNLVVEQSVGVKISSDLLEHLCGYLVKHGFSHQRLIVCVIRDFIKNGSNITDESLNLVIRFLEFYVVSSKDSLLVHSTFELLNEICKYRVEVSNRIFVEVFPSLWRILQTGYIYCGSLYARIVGTVSLILHSLYIQLPQQRCTLVQLILDHISSSVVPEITCDLLNEIAVEDETLLEKVSNFFWDKEPLALLCAGTIGRYQLLPDIWKTNLINILASGGSEKLHRIGLLANGRAASNPLNVSLLLTLVERAVTEKNDRYLYWKAIKEATINAASNFSLSLPSSSPLLLSSSLSSSSSLRNPNFCKDIEKRLLENALEEDPESTALVLGSFAPFNCDELFEMTSSYLDNDSDLIKAVCISTQRYLILHYKGESCTDQIFSIITKSLQCLNRTMGVQVRLAALHLFATIISSKPSFLLTPIIRDMVYPNLLAELIEDPSLILSINLGGFTHREDKGIEIRKLAFQCLSILLRDTKRQRIGDILEYYGQSEKLLQSLVHGSGPQEKGEVDGSLNNQAKTLLVQLVKLCPKLPWSDSLIVLLYEKLKSALEVKIESTASDVEKKRMDMKYTLNCVMHLTEYLPFVYNSKFHSLFLLALHSPLLAESMKLVI</sequence>
<accession>A0A1X0P3V8</accession>
<dbReference type="Gene3D" id="1.25.10.10">
    <property type="entry name" value="Leucine-rich Repeat Variant"/>
    <property type="match status" value="1"/>
</dbReference>
<dbReference type="GO" id="GO:0010265">
    <property type="term" value="P:SCF complex assembly"/>
    <property type="evidence" value="ECO:0007669"/>
    <property type="project" value="InterPro"/>
</dbReference>
<dbReference type="Pfam" id="PF08623">
    <property type="entry name" value="TIP120"/>
    <property type="match status" value="1"/>
</dbReference>
<keyword evidence="3" id="KW-0833">Ubl conjugation pathway</keyword>
<dbReference type="EMBL" id="NBCO01000005">
    <property type="protein sequence ID" value="ORC91612.1"/>
    <property type="molecule type" value="Genomic_DNA"/>
</dbReference>
<evidence type="ECO:0000313" key="5">
    <source>
        <dbReference type="EMBL" id="ORC91612.1"/>
    </source>
</evidence>
<proteinExistence type="inferred from homology"/>
<evidence type="ECO:0000313" key="6">
    <source>
        <dbReference type="Proteomes" id="UP000192257"/>
    </source>
</evidence>
<name>A0A1X0P3V8_9TRYP</name>
<gene>
    <name evidence="5" type="ORF">TM35_000052080</name>
</gene>
<reference evidence="5 6" key="1">
    <citation type="submission" date="2017-03" db="EMBL/GenBank/DDBJ databases">
        <title>An alternative strategy for trypanosome survival in the mammalian bloodstream revealed through genome and transcriptome analysis of the ubiquitous bovine parasite Trypanosoma (Megatrypanum) theileri.</title>
        <authorList>
            <person name="Kelly S."/>
            <person name="Ivens A."/>
            <person name="Mott A."/>
            <person name="O'Neill E."/>
            <person name="Emms D."/>
            <person name="Macleod O."/>
            <person name="Voorheis P."/>
            <person name="Matthews J."/>
            <person name="Matthews K."/>
            <person name="Carrington M."/>
        </authorList>
    </citation>
    <scope>NUCLEOTIDE SEQUENCE [LARGE SCALE GENOMIC DNA]</scope>
    <source>
        <strain evidence="5">Edinburgh</strain>
    </source>
</reference>
<evidence type="ECO:0000256" key="2">
    <source>
        <dbReference type="ARBA" id="ARBA00022737"/>
    </source>
</evidence>
<protein>
    <recommendedName>
        <fullName evidence="4">TATA-binding protein interacting (TIP20) domain-containing protein</fullName>
    </recommendedName>
</protein>
<evidence type="ECO:0000259" key="4">
    <source>
        <dbReference type="Pfam" id="PF08623"/>
    </source>
</evidence>
<keyword evidence="2" id="KW-0677">Repeat</keyword>
<dbReference type="InterPro" id="IPR013932">
    <property type="entry name" value="TATA-bd_TIP120"/>
</dbReference>
<dbReference type="RefSeq" id="XP_028885678.1">
    <property type="nucleotide sequence ID" value="XM_029022863.1"/>
</dbReference>
<keyword evidence="6" id="KW-1185">Reference proteome</keyword>
<dbReference type="VEuPathDB" id="TriTrypDB:TM35_000052080"/>
<dbReference type="GeneID" id="39982643"/>
<dbReference type="InterPro" id="IPR039852">
    <property type="entry name" value="CAND1/CAND2"/>
</dbReference>
<dbReference type="SUPFAM" id="SSF48371">
    <property type="entry name" value="ARM repeat"/>
    <property type="match status" value="2"/>
</dbReference>
<dbReference type="AlphaFoldDB" id="A0A1X0P3V8"/>
<dbReference type="Proteomes" id="UP000192257">
    <property type="component" value="Unassembled WGS sequence"/>
</dbReference>
<dbReference type="PANTHER" id="PTHR12696">
    <property type="entry name" value="TIP120"/>
    <property type="match status" value="1"/>
</dbReference>
<organism evidence="5 6">
    <name type="scientific">Trypanosoma theileri</name>
    <dbReference type="NCBI Taxonomy" id="67003"/>
    <lineage>
        <taxon>Eukaryota</taxon>
        <taxon>Discoba</taxon>
        <taxon>Euglenozoa</taxon>
        <taxon>Kinetoplastea</taxon>
        <taxon>Metakinetoplastina</taxon>
        <taxon>Trypanosomatida</taxon>
        <taxon>Trypanosomatidae</taxon>
        <taxon>Trypanosoma</taxon>
    </lineage>
</organism>
<dbReference type="OrthoDB" id="6260732at2759"/>
<dbReference type="InterPro" id="IPR016024">
    <property type="entry name" value="ARM-type_fold"/>
</dbReference>
<dbReference type="InterPro" id="IPR011989">
    <property type="entry name" value="ARM-like"/>
</dbReference>
<dbReference type="STRING" id="67003.A0A1X0P3V8"/>
<evidence type="ECO:0000256" key="1">
    <source>
        <dbReference type="ARBA" id="ARBA00007657"/>
    </source>
</evidence>
<comment type="caution">
    <text evidence="5">The sequence shown here is derived from an EMBL/GenBank/DDBJ whole genome shotgun (WGS) entry which is preliminary data.</text>
</comment>
<evidence type="ECO:0000256" key="3">
    <source>
        <dbReference type="ARBA" id="ARBA00022786"/>
    </source>
</evidence>